<feature type="compositionally biased region" description="Basic residues" evidence="1">
    <location>
        <begin position="19"/>
        <end position="42"/>
    </location>
</feature>
<dbReference type="AlphaFoldDB" id="A0A0S2W823"/>
<gene>
    <name evidence="2" type="ORF">IB211_03118c</name>
</gene>
<proteinExistence type="predicted"/>
<dbReference type="Proteomes" id="UP000064844">
    <property type="component" value="Chromosome"/>
</dbReference>
<evidence type="ECO:0000256" key="1">
    <source>
        <dbReference type="SAM" id="MobiDB-lite"/>
    </source>
</evidence>
<protein>
    <submittedName>
        <fullName evidence="2">Uncharacterized protein</fullName>
    </submittedName>
</protein>
<reference evidence="2 3" key="1">
    <citation type="journal article" date="2015" name="Nat. Commun.">
        <title>Production of butyrate from lysine and the Amadori product fructoselysine by a human gut commensal.</title>
        <authorList>
            <person name="Bui T.P."/>
            <person name="Ritari J."/>
            <person name="Boeren S."/>
            <person name="de Waard P."/>
            <person name="Plugge C.M."/>
            <person name="de Vos W.M."/>
        </authorList>
    </citation>
    <scope>NUCLEOTIDE SEQUENCE [LARGE SCALE GENOMIC DNA]</scope>
    <source>
        <strain evidence="2 3">AF211</strain>
    </source>
</reference>
<dbReference type="KEGG" id="ibu:IB211_03118c"/>
<feature type="compositionally biased region" description="Basic residues" evidence="1">
    <location>
        <begin position="1"/>
        <end position="11"/>
    </location>
</feature>
<organism evidence="2 3">
    <name type="scientific">Intestinimonas butyriciproducens</name>
    <dbReference type="NCBI Taxonomy" id="1297617"/>
    <lineage>
        <taxon>Bacteria</taxon>
        <taxon>Bacillati</taxon>
        <taxon>Bacillota</taxon>
        <taxon>Clostridia</taxon>
        <taxon>Eubacteriales</taxon>
        <taxon>Intestinimonas</taxon>
    </lineage>
</organism>
<reference evidence="3" key="2">
    <citation type="submission" date="2015-04" db="EMBL/GenBank/DDBJ databases">
        <title>A butyrogenic pathway from the amino acid lysine in a human gut commensal.</title>
        <authorList>
            <person name="de Vos W.M."/>
            <person name="Bui N.T.P."/>
            <person name="Plugge C.M."/>
            <person name="Ritari J."/>
        </authorList>
    </citation>
    <scope>NUCLEOTIDE SEQUENCE [LARGE SCALE GENOMIC DNA]</scope>
    <source>
        <strain evidence="3">AF211</strain>
    </source>
</reference>
<evidence type="ECO:0000313" key="2">
    <source>
        <dbReference type="EMBL" id="ALP95509.1"/>
    </source>
</evidence>
<sequence>MHSSPHHKHPPLRTCPLHRQLRPRRRNAGARRRTTLARGRQA</sequence>
<accession>A0A0S2W823</accession>
<keyword evidence="3" id="KW-1185">Reference proteome</keyword>
<evidence type="ECO:0000313" key="3">
    <source>
        <dbReference type="Proteomes" id="UP000064844"/>
    </source>
</evidence>
<dbReference type="STRING" id="1297617.IB211_03118c"/>
<feature type="region of interest" description="Disordered" evidence="1">
    <location>
        <begin position="1"/>
        <end position="42"/>
    </location>
</feature>
<name>A0A0S2W823_9FIRM</name>
<dbReference type="EMBL" id="CP011307">
    <property type="protein sequence ID" value="ALP95509.1"/>
    <property type="molecule type" value="Genomic_DNA"/>
</dbReference>